<name>A0A561E3X5_9MICO</name>
<comment type="caution">
    <text evidence="1">The sequence shown here is derived from an EMBL/GenBank/DDBJ whole genome shotgun (WGS) entry which is preliminary data.</text>
</comment>
<evidence type="ECO:0000313" key="2">
    <source>
        <dbReference type="Proteomes" id="UP000318297"/>
    </source>
</evidence>
<organism evidence="1 2">
    <name type="scientific">Rudaeicoccus suwonensis</name>
    <dbReference type="NCBI Taxonomy" id="657409"/>
    <lineage>
        <taxon>Bacteria</taxon>
        <taxon>Bacillati</taxon>
        <taxon>Actinomycetota</taxon>
        <taxon>Actinomycetes</taxon>
        <taxon>Micrococcales</taxon>
        <taxon>Dermacoccaceae</taxon>
        <taxon>Rudaeicoccus</taxon>
    </lineage>
</organism>
<gene>
    <name evidence="1" type="ORF">BKA23_2673</name>
</gene>
<dbReference type="AlphaFoldDB" id="A0A561E3X5"/>
<proteinExistence type="predicted"/>
<accession>A0A561E3X5</accession>
<protein>
    <submittedName>
        <fullName evidence="1">Uncharacterized protein</fullName>
    </submittedName>
</protein>
<keyword evidence="2" id="KW-1185">Reference proteome</keyword>
<dbReference type="Proteomes" id="UP000318297">
    <property type="component" value="Unassembled WGS sequence"/>
</dbReference>
<sequence length="190" mass="20572">MRPPVNRHGDAGRMECDLIASTPDAAWLPPGSTAEVWAGEDCRPPDHAIIVRLLLVRANADAARGAEFFCVETAKGLDLPTLFLGPTGARMTTEQGLEALCREVCGTSLPLRCVGFVRNVVPTPDASYPHPVPHAHVPVFAPQSDVTPTAGGMWVDGVSARSDLAARHWWPIVERHLQPINRSRANDFSQ</sequence>
<evidence type="ECO:0000313" key="1">
    <source>
        <dbReference type="EMBL" id="TWE10317.1"/>
    </source>
</evidence>
<dbReference type="EMBL" id="VIVQ01000002">
    <property type="protein sequence ID" value="TWE10317.1"/>
    <property type="molecule type" value="Genomic_DNA"/>
</dbReference>
<reference evidence="1 2" key="1">
    <citation type="submission" date="2019-06" db="EMBL/GenBank/DDBJ databases">
        <title>Sequencing the genomes of 1000 actinobacteria strains.</title>
        <authorList>
            <person name="Klenk H.-P."/>
        </authorList>
    </citation>
    <scope>NUCLEOTIDE SEQUENCE [LARGE SCALE GENOMIC DNA]</scope>
    <source>
        <strain evidence="1 2">DSM 19560</strain>
    </source>
</reference>